<reference evidence="2 3" key="1">
    <citation type="submission" date="2021-01" db="EMBL/GenBank/DDBJ databases">
        <title>Genomic Encyclopedia of Type Strains, Phase IV (KMG-IV): sequencing the most valuable type-strain genomes for metagenomic binning, comparative biology and taxonomic classification.</title>
        <authorList>
            <person name="Goeker M."/>
        </authorList>
    </citation>
    <scope>NUCLEOTIDE SEQUENCE [LARGE SCALE GENOMIC DNA]</scope>
    <source>
        <strain evidence="2 3">DSM 23711</strain>
    </source>
</reference>
<sequence>MRETWYFVDSGHCSPAFNMAMDEALLNWHSQGEIPPVLRFYGWNPAGLSVGYFQKVRGKIDLEGIRNHGIELVRRQTGGRAVLHDNELTYSVIVSESHDNMPKSVKEAYLVISKGLLEGFKALNVNAEFAIPDEKLQTSDSAVCFEEPSWYELIVEGKKAAGSAQTRQKGVILQHGSIPIDVDKVKLFDLFLYPSERVKERARRAFNDKAISINEVSENQFTFDDVREAFKTGFEKGLNIDLERYELTSEQLAKVNELAETKYKNSEWNFTR</sequence>
<dbReference type="CDD" id="cd16443">
    <property type="entry name" value="LplA"/>
    <property type="match status" value="1"/>
</dbReference>
<dbReference type="EC" id="6.3.1.20" evidence="2"/>
<dbReference type="PANTHER" id="PTHR43679">
    <property type="entry name" value="OCTANOYLTRANSFERASE LIPM-RELATED"/>
    <property type="match status" value="1"/>
</dbReference>
<evidence type="ECO:0000259" key="1">
    <source>
        <dbReference type="PROSITE" id="PS51733"/>
    </source>
</evidence>
<dbReference type="Pfam" id="PF21948">
    <property type="entry name" value="LplA-B_cat"/>
    <property type="match status" value="1"/>
</dbReference>
<comment type="caution">
    <text evidence="2">The sequence shown here is derived from an EMBL/GenBank/DDBJ whole genome shotgun (WGS) entry which is preliminary data.</text>
</comment>
<dbReference type="InterPro" id="IPR045864">
    <property type="entry name" value="aa-tRNA-synth_II/BPL/LPL"/>
</dbReference>
<dbReference type="EMBL" id="JAFBDR010000016">
    <property type="protein sequence ID" value="MBM7572291.1"/>
    <property type="molecule type" value="Genomic_DNA"/>
</dbReference>
<dbReference type="InterPro" id="IPR050664">
    <property type="entry name" value="Octanoyltrans_LipM/LipL"/>
</dbReference>
<feature type="domain" description="BPL/LPL catalytic" evidence="1">
    <location>
        <begin position="32"/>
        <end position="242"/>
    </location>
</feature>
<accession>A0ABS2N2C6</accession>
<name>A0ABS2N2C6_9BACI</name>
<organism evidence="2 3">
    <name type="scientific">Aquibacillus albus</name>
    <dbReference type="NCBI Taxonomy" id="1168171"/>
    <lineage>
        <taxon>Bacteria</taxon>
        <taxon>Bacillati</taxon>
        <taxon>Bacillota</taxon>
        <taxon>Bacilli</taxon>
        <taxon>Bacillales</taxon>
        <taxon>Bacillaceae</taxon>
        <taxon>Aquibacillus</taxon>
    </lineage>
</organism>
<proteinExistence type="predicted"/>
<keyword evidence="2" id="KW-0436">Ligase</keyword>
<dbReference type="Proteomes" id="UP001296943">
    <property type="component" value="Unassembled WGS sequence"/>
</dbReference>
<evidence type="ECO:0000313" key="2">
    <source>
        <dbReference type="EMBL" id="MBM7572291.1"/>
    </source>
</evidence>
<dbReference type="PANTHER" id="PTHR43679:SF2">
    <property type="entry name" value="OCTANOYL-[GCVH]:PROTEIN N-OCTANOYLTRANSFERASE"/>
    <property type="match status" value="1"/>
</dbReference>
<keyword evidence="3" id="KW-1185">Reference proteome</keyword>
<protein>
    <submittedName>
        <fullName evidence="2">Lipoate-protein ligase A</fullName>
        <ecNumber evidence="2">6.3.1.20</ecNumber>
    </submittedName>
</protein>
<dbReference type="RefSeq" id="WP_204500592.1">
    <property type="nucleotide sequence ID" value="NZ_JAFBDR010000016.1"/>
</dbReference>
<evidence type="ECO:0000313" key="3">
    <source>
        <dbReference type="Proteomes" id="UP001296943"/>
    </source>
</evidence>
<dbReference type="Gene3D" id="3.30.930.10">
    <property type="entry name" value="Bira Bifunctional Protein, Domain 2"/>
    <property type="match status" value="1"/>
</dbReference>
<dbReference type="InterPro" id="IPR004143">
    <property type="entry name" value="BPL_LPL_catalytic"/>
</dbReference>
<dbReference type="PROSITE" id="PS51733">
    <property type="entry name" value="BPL_LPL_CATALYTIC"/>
    <property type="match status" value="1"/>
</dbReference>
<dbReference type="GO" id="GO:0016979">
    <property type="term" value="F:lipoate-protein ligase activity"/>
    <property type="evidence" value="ECO:0007669"/>
    <property type="project" value="UniProtKB-EC"/>
</dbReference>
<gene>
    <name evidence="2" type="ORF">JOC48_002794</name>
</gene>
<dbReference type="SUPFAM" id="SSF55681">
    <property type="entry name" value="Class II aaRS and biotin synthetases"/>
    <property type="match status" value="1"/>
</dbReference>